<dbReference type="Gene3D" id="2.30.42.10">
    <property type="match status" value="1"/>
</dbReference>
<dbReference type="EC" id="3.4.21.102" evidence="7"/>
<evidence type="ECO:0000256" key="2">
    <source>
        <dbReference type="ARBA" id="ARBA00022670"/>
    </source>
</evidence>
<keyword evidence="3 5" id="KW-0378">Hydrolase</keyword>
<dbReference type="KEGG" id="nth:Nther_2193"/>
<dbReference type="InterPro" id="IPR036034">
    <property type="entry name" value="PDZ_sf"/>
</dbReference>
<evidence type="ECO:0000256" key="4">
    <source>
        <dbReference type="ARBA" id="ARBA00022825"/>
    </source>
</evidence>
<dbReference type="PANTHER" id="PTHR32060:SF30">
    <property type="entry name" value="CARBOXY-TERMINAL PROCESSING PROTEASE CTPA"/>
    <property type="match status" value="1"/>
</dbReference>
<dbReference type="CDD" id="cd07560">
    <property type="entry name" value="Peptidase_S41_CPP"/>
    <property type="match status" value="1"/>
</dbReference>
<dbReference type="Pfam" id="PF17820">
    <property type="entry name" value="PDZ_6"/>
    <property type="match status" value="1"/>
</dbReference>
<sequence length="476" mass="52913">MRIRTILLIVFLLIFTNLVTFMGASAFMEDNTQSQVKENADIFEEFDSEGDLELLEDVLGILENKYLEEVDRGELMEGALEGMLETLDDPQTNYLTPRDYQDLMVRTEGSYGGIGIEVFMDEDYVTIVAPISGTPGEEKGLRSGDRIISIDGDDIVGIDLQDAVDKMRGEPGSTVEIEIERPGLDENMEFEITRQDIEIETVNHEMKENDLGYIEITNFSQTTGEEFSEAITELEQGDMEGLVLDLRDNPGGLLNAAIEVGQEIVPAGPIVHVVGRQDTLETHESFGDGVDYPMVVLVNQNSASASEILAGALQDTETATIAGSTTFGKASVQNVEPLAHGGALQYTMAKYQTPDGRDIHEEGLNPDVEIDPPKILELTRQPISTDLSMGDEGEEVETLQSILKELDYFTEEVTGEFDEHTRDALEKFQQARGISATGEMEDMVIREFHDMIEEYLEEDDEKLERGLEILLEKVTE</sequence>
<dbReference type="Gene3D" id="3.30.750.44">
    <property type="match status" value="1"/>
</dbReference>
<evidence type="ECO:0000259" key="6">
    <source>
        <dbReference type="PROSITE" id="PS50106"/>
    </source>
</evidence>
<dbReference type="Proteomes" id="UP000001683">
    <property type="component" value="Chromosome"/>
</dbReference>
<keyword evidence="4 5" id="KW-0720">Serine protease</keyword>
<dbReference type="OrthoDB" id="9812068at2"/>
<gene>
    <name evidence="7" type="ordered locus">Nther_2193</name>
</gene>
<dbReference type="InterPro" id="IPR036366">
    <property type="entry name" value="PGBDSf"/>
</dbReference>
<dbReference type="GO" id="GO:0030288">
    <property type="term" value="C:outer membrane-bounded periplasmic space"/>
    <property type="evidence" value="ECO:0007669"/>
    <property type="project" value="TreeGrafter"/>
</dbReference>
<dbReference type="CDD" id="cd06782">
    <property type="entry name" value="cpPDZ_CPP-like"/>
    <property type="match status" value="1"/>
</dbReference>
<feature type="domain" description="PDZ" evidence="6">
    <location>
        <begin position="103"/>
        <end position="168"/>
    </location>
</feature>
<dbReference type="GO" id="GO:0007165">
    <property type="term" value="P:signal transduction"/>
    <property type="evidence" value="ECO:0007669"/>
    <property type="project" value="TreeGrafter"/>
</dbReference>
<dbReference type="MEROPS" id="S41.004"/>
<dbReference type="RefSeq" id="WP_012448611.1">
    <property type="nucleotide sequence ID" value="NC_010718.1"/>
</dbReference>
<evidence type="ECO:0000313" key="7">
    <source>
        <dbReference type="EMBL" id="ACB85759.1"/>
    </source>
</evidence>
<reference evidence="7 8" key="2">
    <citation type="journal article" date="2011" name="J. Bacteriol.">
        <title>Complete genome sequence of the anaerobic, halophilic alkalithermophile Natranaerobius thermophilus JW/NM-WN-LF.</title>
        <authorList>
            <person name="Zhao B."/>
            <person name="Mesbah N.M."/>
            <person name="Dalin E."/>
            <person name="Goodwin L."/>
            <person name="Nolan M."/>
            <person name="Pitluck S."/>
            <person name="Chertkov O."/>
            <person name="Brettin T.S."/>
            <person name="Han J."/>
            <person name="Larimer F.W."/>
            <person name="Land M.L."/>
            <person name="Hauser L."/>
            <person name="Kyrpides N."/>
            <person name="Wiegel J."/>
        </authorList>
    </citation>
    <scope>NUCLEOTIDE SEQUENCE [LARGE SCALE GENOMIC DNA]</scope>
    <source>
        <strain evidence="8">ATCC BAA-1301 / DSM 18059 / JW/NM-WN-LF</strain>
    </source>
</reference>
<dbReference type="InterPro" id="IPR055210">
    <property type="entry name" value="CtpA/B_N"/>
</dbReference>
<evidence type="ECO:0000256" key="5">
    <source>
        <dbReference type="RuleBase" id="RU004404"/>
    </source>
</evidence>
<comment type="similarity">
    <text evidence="1 5">Belongs to the peptidase S41A family.</text>
</comment>
<dbReference type="InterPro" id="IPR001478">
    <property type="entry name" value="PDZ"/>
</dbReference>
<protein>
    <submittedName>
        <fullName evidence="7">Carboxyl-terminal protease</fullName>
        <ecNumber evidence="7">3.4.21.102</ecNumber>
    </submittedName>
</protein>
<dbReference type="InterPro" id="IPR005151">
    <property type="entry name" value="Tail-specific_protease"/>
</dbReference>
<accession>B2A7Y7</accession>
<proteinExistence type="inferred from homology"/>
<dbReference type="SUPFAM" id="SSF50156">
    <property type="entry name" value="PDZ domain-like"/>
    <property type="match status" value="1"/>
</dbReference>
<dbReference type="PROSITE" id="PS50106">
    <property type="entry name" value="PDZ"/>
    <property type="match status" value="1"/>
</dbReference>
<organism evidence="7 8">
    <name type="scientific">Natranaerobius thermophilus (strain ATCC BAA-1301 / DSM 18059 / JW/NM-WN-LF)</name>
    <dbReference type="NCBI Taxonomy" id="457570"/>
    <lineage>
        <taxon>Bacteria</taxon>
        <taxon>Bacillati</taxon>
        <taxon>Bacillota</taxon>
        <taxon>Clostridia</taxon>
        <taxon>Natranaerobiales</taxon>
        <taxon>Natranaerobiaceae</taxon>
        <taxon>Natranaerobius</taxon>
    </lineage>
</organism>
<dbReference type="Gene3D" id="1.10.101.10">
    <property type="entry name" value="PGBD-like superfamily/PGBD"/>
    <property type="match status" value="1"/>
</dbReference>
<name>B2A7Y7_NATTJ</name>
<dbReference type="PANTHER" id="PTHR32060">
    <property type="entry name" value="TAIL-SPECIFIC PROTEASE"/>
    <property type="match status" value="1"/>
</dbReference>
<dbReference type="HOGENOM" id="CLU_017295_3_0_9"/>
<evidence type="ECO:0000256" key="3">
    <source>
        <dbReference type="ARBA" id="ARBA00022801"/>
    </source>
</evidence>
<dbReference type="InterPro" id="IPR029045">
    <property type="entry name" value="ClpP/crotonase-like_dom_sf"/>
</dbReference>
<dbReference type="eggNOG" id="COG3409">
    <property type="taxonomic scope" value="Bacteria"/>
</dbReference>
<dbReference type="SUPFAM" id="SSF47090">
    <property type="entry name" value="PGBD-like"/>
    <property type="match status" value="1"/>
</dbReference>
<dbReference type="AlphaFoldDB" id="B2A7Y7"/>
<dbReference type="eggNOG" id="COG0793">
    <property type="taxonomic scope" value="Bacteria"/>
</dbReference>
<dbReference type="Pfam" id="PF01471">
    <property type="entry name" value="PG_binding_1"/>
    <property type="match status" value="1"/>
</dbReference>
<dbReference type="EMBL" id="CP001034">
    <property type="protein sequence ID" value="ACB85759.1"/>
    <property type="molecule type" value="Genomic_DNA"/>
</dbReference>
<dbReference type="FunFam" id="2.30.42.10:FF:000063">
    <property type="entry name" value="Peptidase, S41 family"/>
    <property type="match status" value="1"/>
</dbReference>
<dbReference type="InParanoid" id="B2A7Y7"/>
<dbReference type="STRING" id="457570.Nther_2193"/>
<dbReference type="Gene3D" id="3.90.226.10">
    <property type="entry name" value="2-enoyl-CoA Hydratase, Chain A, domain 1"/>
    <property type="match status" value="1"/>
</dbReference>
<dbReference type="NCBIfam" id="TIGR00225">
    <property type="entry name" value="prc"/>
    <property type="match status" value="1"/>
</dbReference>
<dbReference type="InterPro" id="IPR041489">
    <property type="entry name" value="PDZ_6"/>
</dbReference>
<dbReference type="SUPFAM" id="SSF52096">
    <property type="entry name" value="ClpP/crotonase"/>
    <property type="match status" value="1"/>
</dbReference>
<evidence type="ECO:0000256" key="1">
    <source>
        <dbReference type="ARBA" id="ARBA00009179"/>
    </source>
</evidence>
<evidence type="ECO:0000313" key="8">
    <source>
        <dbReference type="Proteomes" id="UP000001683"/>
    </source>
</evidence>
<dbReference type="InterPro" id="IPR004447">
    <property type="entry name" value="Peptidase_S41A"/>
</dbReference>
<dbReference type="FunCoup" id="B2A7Y7">
    <property type="interactions" value="389"/>
</dbReference>
<reference evidence="7 8" key="1">
    <citation type="submission" date="2008-04" db="EMBL/GenBank/DDBJ databases">
        <title>Complete sequence of chromosome of Natranaerobius thermophilus JW/NM-WN-LF.</title>
        <authorList>
            <consortium name="US DOE Joint Genome Institute"/>
            <person name="Copeland A."/>
            <person name="Lucas S."/>
            <person name="Lapidus A."/>
            <person name="Glavina del Rio T."/>
            <person name="Dalin E."/>
            <person name="Tice H."/>
            <person name="Bruce D."/>
            <person name="Goodwin L."/>
            <person name="Pitluck S."/>
            <person name="Chertkov O."/>
            <person name="Brettin T."/>
            <person name="Detter J.C."/>
            <person name="Han C."/>
            <person name="Kuske C.R."/>
            <person name="Schmutz J."/>
            <person name="Larimer F."/>
            <person name="Land M."/>
            <person name="Hauser L."/>
            <person name="Kyrpides N."/>
            <person name="Lykidis A."/>
            <person name="Mesbah N.M."/>
            <person name="Wiegel J."/>
        </authorList>
    </citation>
    <scope>NUCLEOTIDE SEQUENCE [LARGE SCALE GENOMIC DNA]</scope>
    <source>
        <strain evidence="8">ATCC BAA-1301 / DSM 18059 / JW/NM-WN-LF</strain>
    </source>
</reference>
<dbReference type="Pfam" id="PF03572">
    <property type="entry name" value="Peptidase_S41"/>
    <property type="match status" value="1"/>
</dbReference>
<dbReference type="GO" id="GO:0004252">
    <property type="term" value="F:serine-type endopeptidase activity"/>
    <property type="evidence" value="ECO:0007669"/>
    <property type="project" value="UniProtKB-EC"/>
</dbReference>
<keyword evidence="2 5" id="KW-0645">Protease</keyword>
<dbReference type="InterPro" id="IPR036365">
    <property type="entry name" value="PGBD-like_sf"/>
</dbReference>
<dbReference type="GO" id="GO:0006508">
    <property type="term" value="P:proteolysis"/>
    <property type="evidence" value="ECO:0007669"/>
    <property type="project" value="UniProtKB-KW"/>
</dbReference>
<dbReference type="SMART" id="SM00245">
    <property type="entry name" value="TSPc"/>
    <property type="match status" value="1"/>
</dbReference>
<dbReference type="SMART" id="SM00228">
    <property type="entry name" value="PDZ"/>
    <property type="match status" value="1"/>
</dbReference>
<dbReference type="Pfam" id="PF22694">
    <property type="entry name" value="CtpB_N-like"/>
    <property type="match status" value="1"/>
</dbReference>
<dbReference type="InterPro" id="IPR002477">
    <property type="entry name" value="Peptidoglycan-bd-like"/>
</dbReference>
<keyword evidence="8" id="KW-1185">Reference proteome</keyword>